<feature type="signal peptide" evidence="6">
    <location>
        <begin position="1"/>
        <end position="20"/>
    </location>
</feature>
<organism evidence="7 8">
    <name type="scientific">Bowmanella denitrificans</name>
    <dbReference type="NCBI Taxonomy" id="366582"/>
    <lineage>
        <taxon>Bacteria</taxon>
        <taxon>Pseudomonadati</taxon>
        <taxon>Pseudomonadota</taxon>
        <taxon>Gammaproteobacteria</taxon>
        <taxon>Alteromonadales</taxon>
        <taxon>Alteromonadaceae</taxon>
        <taxon>Bowmanella</taxon>
    </lineage>
</organism>
<evidence type="ECO:0000313" key="8">
    <source>
        <dbReference type="Proteomes" id="UP001501757"/>
    </source>
</evidence>
<evidence type="ECO:0000256" key="4">
    <source>
        <dbReference type="ARBA" id="ARBA00023136"/>
    </source>
</evidence>
<accession>A0ABP3GBU0</accession>
<dbReference type="Pfam" id="PF06629">
    <property type="entry name" value="MipA"/>
    <property type="match status" value="1"/>
</dbReference>
<keyword evidence="3 6" id="KW-0732">Signal</keyword>
<comment type="caution">
    <text evidence="7">The sequence shown here is derived from an EMBL/GenBank/DDBJ whole genome shotgun (WGS) entry which is preliminary data.</text>
</comment>
<dbReference type="Proteomes" id="UP001501757">
    <property type="component" value="Unassembled WGS sequence"/>
</dbReference>
<reference evidence="8" key="1">
    <citation type="journal article" date="2019" name="Int. J. Syst. Evol. Microbiol.">
        <title>The Global Catalogue of Microorganisms (GCM) 10K type strain sequencing project: providing services to taxonomists for standard genome sequencing and annotation.</title>
        <authorList>
            <consortium name="The Broad Institute Genomics Platform"/>
            <consortium name="The Broad Institute Genome Sequencing Center for Infectious Disease"/>
            <person name="Wu L."/>
            <person name="Ma J."/>
        </authorList>
    </citation>
    <scope>NUCLEOTIDE SEQUENCE [LARGE SCALE GENOMIC DNA]</scope>
    <source>
        <strain evidence="8">JCM 13378</strain>
    </source>
</reference>
<dbReference type="InterPro" id="IPR010583">
    <property type="entry name" value="MipA"/>
</dbReference>
<name>A0ABP3GBU0_9ALTE</name>
<keyword evidence="8" id="KW-1185">Reference proteome</keyword>
<sequence length="245" mass="26841">MQLRTICLCVALAAAGHAQAEGKWGLGLGAITATSPYLGESRDFLVVPLVSYEGEDFHFSGVSATYDLYENETLALKAYISPGFDFFDPDDADWQSMKSLKERKFSVMAGFELEADLGFATSTLSAGHDVTGNASGYSLSWGISQHYALAKGLMLIPEIGVVYADAKVVDYYYGVDSGESPYFGAYEADSALNPYASLTLMYQIDKNWQVFSNLEYTKYDSEIKDSPIVGRDGDLQFLAAFSYTF</sequence>
<comment type="subcellular location">
    <subcellularLocation>
        <location evidence="1">Cell outer membrane</location>
    </subcellularLocation>
</comment>
<feature type="chain" id="PRO_5046063899" evidence="6">
    <location>
        <begin position="21"/>
        <end position="245"/>
    </location>
</feature>
<evidence type="ECO:0000313" key="7">
    <source>
        <dbReference type="EMBL" id="GAA0341731.1"/>
    </source>
</evidence>
<comment type="similarity">
    <text evidence="2">Belongs to the MipA/OmpV family.</text>
</comment>
<dbReference type="EMBL" id="BAAAEI010000002">
    <property type="protein sequence ID" value="GAA0341731.1"/>
    <property type="molecule type" value="Genomic_DNA"/>
</dbReference>
<dbReference type="RefSeq" id="WP_102797980.1">
    <property type="nucleotide sequence ID" value="NZ_BAAAEI010000002.1"/>
</dbReference>
<gene>
    <name evidence="7" type="ORF">GCM10009092_02840</name>
</gene>
<evidence type="ECO:0000256" key="5">
    <source>
        <dbReference type="ARBA" id="ARBA00023237"/>
    </source>
</evidence>
<keyword evidence="4" id="KW-0472">Membrane</keyword>
<proteinExistence type="inferred from homology"/>
<dbReference type="PANTHER" id="PTHR38776">
    <property type="entry name" value="MLTA-INTERACTING PROTEIN-RELATED"/>
    <property type="match status" value="1"/>
</dbReference>
<evidence type="ECO:0000256" key="6">
    <source>
        <dbReference type="SAM" id="SignalP"/>
    </source>
</evidence>
<evidence type="ECO:0000256" key="2">
    <source>
        <dbReference type="ARBA" id="ARBA00005722"/>
    </source>
</evidence>
<keyword evidence="5" id="KW-0998">Cell outer membrane</keyword>
<dbReference type="PANTHER" id="PTHR38776:SF1">
    <property type="entry name" value="MLTA-INTERACTING PROTEIN-RELATED"/>
    <property type="match status" value="1"/>
</dbReference>
<evidence type="ECO:0000256" key="1">
    <source>
        <dbReference type="ARBA" id="ARBA00004442"/>
    </source>
</evidence>
<protein>
    <submittedName>
        <fullName evidence="7">MipA/OmpV family protein</fullName>
    </submittedName>
</protein>
<evidence type="ECO:0000256" key="3">
    <source>
        <dbReference type="ARBA" id="ARBA00022729"/>
    </source>
</evidence>